<proteinExistence type="predicted"/>
<accession>A0AAV5AG52</accession>
<dbReference type="AlphaFoldDB" id="A0AAV5AG52"/>
<protein>
    <submittedName>
        <fullName evidence="2">Uncharacterized protein</fullName>
    </submittedName>
</protein>
<evidence type="ECO:0000256" key="1">
    <source>
        <dbReference type="SAM" id="MobiDB-lite"/>
    </source>
</evidence>
<evidence type="ECO:0000313" key="2">
    <source>
        <dbReference type="EMBL" id="GJJ13621.1"/>
    </source>
</evidence>
<feature type="compositionally biased region" description="Basic residues" evidence="1">
    <location>
        <begin position="326"/>
        <end position="335"/>
    </location>
</feature>
<feature type="compositionally biased region" description="Polar residues" evidence="1">
    <location>
        <begin position="338"/>
        <end position="348"/>
    </location>
</feature>
<feature type="compositionally biased region" description="Low complexity" evidence="1">
    <location>
        <begin position="353"/>
        <end position="362"/>
    </location>
</feature>
<sequence length="494" mass="54806">MPLHQLSNANLPEQVVDVDVFNQVADNSTEHNSLDMWLNLELNHINYIETFSASVPVITEPTLPYDSERWDSWIDWATGEPPRESRIIRDDSISINDVNDSGNANIVPERSSAEPTPLLSLNVVNVDDDHVQMTTESNIWSQYSPGKFSIQWPESVERAQTLHSDSEGLSEHSQPLAGHPSLNSSLPTPNAVINKNTIKQKTPEFASYSFYPLGTSEIAWPTHKITTNQVPDNERAESTEVTPPVHRQSYQTRFSNGPQTPPRTAIAKEYTSHSPQKTPSQASVVEKSNSPVRLVYSNLITSSSLKRKPACDFIVESESTPSPPKYRGRAPHNRGQRLPTSTLVTSSPPHYLSPSTPTPFVSSPPDNHTHILAPSTSPSLLLPPTFPIPAWKTIPRNDPRRIPPFISRSKQIFQCTYTGPAVGGNGCRALISPEGQNINNHLAVHVQEEESMVLAGLLGVENVHAMLWAKKTPFRCSISGCGYYTEKWQLKWPG</sequence>
<name>A0AAV5AG52_9AGAM</name>
<feature type="region of interest" description="Disordered" evidence="1">
    <location>
        <begin position="315"/>
        <end position="362"/>
    </location>
</feature>
<gene>
    <name evidence="2" type="ORF">Clacol_007877</name>
</gene>
<reference evidence="2" key="1">
    <citation type="submission" date="2021-10" db="EMBL/GenBank/DDBJ databases">
        <title>De novo Genome Assembly of Clathrus columnatus (Basidiomycota, Fungi) Using Illumina and Nanopore Sequence Data.</title>
        <authorList>
            <person name="Ogiso-Tanaka E."/>
            <person name="Itagaki H."/>
            <person name="Hosoya T."/>
            <person name="Hosaka K."/>
        </authorList>
    </citation>
    <scope>NUCLEOTIDE SEQUENCE</scope>
    <source>
        <strain evidence="2">MO-923</strain>
    </source>
</reference>
<organism evidence="2 3">
    <name type="scientific">Clathrus columnatus</name>
    <dbReference type="NCBI Taxonomy" id="1419009"/>
    <lineage>
        <taxon>Eukaryota</taxon>
        <taxon>Fungi</taxon>
        <taxon>Dikarya</taxon>
        <taxon>Basidiomycota</taxon>
        <taxon>Agaricomycotina</taxon>
        <taxon>Agaricomycetes</taxon>
        <taxon>Phallomycetidae</taxon>
        <taxon>Phallales</taxon>
        <taxon>Clathraceae</taxon>
        <taxon>Clathrus</taxon>
    </lineage>
</organism>
<dbReference type="EMBL" id="BPWL01000009">
    <property type="protein sequence ID" value="GJJ13621.1"/>
    <property type="molecule type" value="Genomic_DNA"/>
</dbReference>
<feature type="region of interest" description="Disordered" evidence="1">
    <location>
        <begin position="229"/>
        <end position="264"/>
    </location>
</feature>
<evidence type="ECO:0000313" key="3">
    <source>
        <dbReference type="Proteomes" id="UP001050691"/>
    </source>
</evidence>
<comment type="caution">
    <text evidence="2">The sequence shown here is derived from an EMBL/GenBank/DDBJ whole genome shotgun (WGS) entry which is preliminary data.</text>
</comment>
<feature type="region of interest" description="Disordered" evidence="1">
    <location>
        <begin position="160"/>
        <end position="189"/>
    </location>
</feature>
<feature type="compositionally biased region" description="Polar residues" evidence="1">
    <location>
        <begin position="248"/>
        <end position="258"/>
    </location>
</feature>
<keyword evidence="3" id="KW-1185">Reference proteome</keyword>
<dbReference type="Proteomes" id="UP001050691">
    <property type="component" value="Unassembled WGS sequence"/>
</dbReference>